<feature type="chain" id="PRO_5041301509" evidence="2">
    <location>
        <begin position="28"/>
        <end position="66"/>
    </location>
</feature>
<accession>A0AA39DXS1</accession>
<protein>
    <submittedName>
        <fullName evidence="3">Uncharacterized protein</fullName>
    </submittedName>
</protein>
<keyword evidence="1" id="KW-0812">Transmembrane</keyword>
<dbReference type="AlphaFoldDB" id="A0AA39DXS1"/>
<evidence type="ECO:0000256" key="1">
    <source>
        <dbReference type="SAM" id="Phobius"/>
    </source>
</evidence>
<reference evidence="3 4" key="1">
    <citation type="journal article" date="2023" name="BMC Biotechnol.">
        <title>Vitis rotundifolia cv Carlos genome sequencing.</title>
        <authorList>
            <person name="Huff M."/>
            <person name="Hulse-Kemp A."/>
            <person name="Scheffler B."/>
            <person name="Youngblood R."/>
            <person name="Simpson S."/>
            <person name="Babiker E."/>
            <person name="Staton M."/>
        </authorList>
    </citation>
    <scope>NUCLEOTIDE SEQUENCE [LARGE SCALE GENOMIC DNA]</scope>
    <source>
        <tissue evidence="3">Leaf</tissue>
    </source>
</reference>
<name>A0AA39DXS1_VITRO</name>
<feature type="transmembrane region" description="Helical" evidence="1">
    <location>
        <begin position="42"/>
        <end position="63"/>
    </location>
</feature>
<sequence>MASSLSGASLIALMVFSVAILSSVVAAQDLAPAPSPASSAGAISPSFAAGCAVAVVAFVFGSVMKA</sequence>
<proteinExistence type="predicted"/>
<evidence type="ECO:0000256" key="2">
    <source>
        <dbReference type="SAM" id="SignalP"/>
    </source>
</evidence>
<keyword evidence="4" id="KW-1185">Reference proteome</keyword>
<evidence type="ECO:0000313" key="4">
    <source>
        <dbReference type="Proteomes" id="UP001168098"/>
    </source>
</evidence>
<keyword evidence="1" id="KW-0472">Membrane</keyword>
<feature type="signal peptide" evidence="2">
    <location>
        <begin position="1"/>
        <end position="27"/>
    </location>
</feature>
<dbReference type="Proteomes" id="UP001168098">
    <property type="component" value="Unassembled WGS sequence"/>
</dbReference>
<organism evidence="3 4">
    <name type="scientific">Vitis rotundifolia</name>
    <name type="common">Muscadine grape</name>
    <dbReference type="NCBI Taxonomy" id="103349"/>
    <lineage>
        <taxon>Eukaryota</taxon>
        <taxon>Viridiplantae</taxon>
        <taxon>Streptophyta</taxon>
        <taxon>Embryophyta</taxon>
        <taxon>Tracheophyta</taxon>
        <taxon>Spermatophyta</taxon>
        <taxon>Magnoliopsida</taxon>
        <taxon>eudicotyledons</taxon>
        <taxon>Gunneridae</taxon>
        <taxon>Pentapetalae</taxon>
        <taxon>rosids</taxon>
        <taxon>Vitales</taxon>
        <taxon>Vitaceae</taxon>
        <taxon>Viteae</taxon>
        <taxon>Vitis</taxon>
    </lineage>
</organism>
<dbReference type="EMBL" id="JARBHA010000004">
    <property type="protein sequence ID" value="KAJ9701921.1"/>
    <property type="molecule type" value="Genomic_DNA"/>
</dbReference>
<keyword evidence="1" id="KW-1133">Transmembrane helix</keyword>
<keyword evidence="2" id="KW-0732">Signal</keyword>
<gene>
    <name evidence="3" type="ORF">PVL29_003925</name>
</gene>
<evidence type="ECO:0000313" key="3">
    <source>
        <dbReference type="EMBL" id="KAJ9701921.1"/>
    </source>
</evidence>
<comment type="caution">
    <text evidence="3">The sequence shown here is derived from an EMBL/GenBank/DDBJ whole genome shotgun (WGS) entry which is preliminary data.</text>
</comment>